<dbReference type="SUPFAM" id="SSF53850">
    <property type="entry name" value="Periplasmic binding protein-like II"/>
    <property type="match status" value="1"/>
</dbReference>
<dbReference type="PROSITE" id="PS51257">
    <property type="entry name" value="PROKAR_LIPOPROTEIN"/>
    <property type="match status" value="1"/>
</dbReference>
<name>A0A3D9SKI9_9BACL</name>
<sequence length="464" mass="49902">MAKRGKAVLALGITAAVVLTGCGSNGDSNSNSAAGNASNKSNNSATTNNSATANNTSASSGNTEQKEVKLRVGTWEGGDGAKLQEQIAGNYMKDHSNVKISVESVPDQYGTKLLTQIAAGEAPDIFQIGDGDVSMFMKKGALEDLTPYIQGANGVNLDDYYQSVLDVGKLDGKYYTMPKDYSDIAVYYNKKMFDDAGIPYPQTGWTWDQFYDTAKKLTVKDGDKFKQWGVSLPGGWVRAILPLINSYGGSVISPDGEKIDGYMNSDGTVKALELYQDMYQKDHISPSSTESDAFKGVDLFVAGKVAMSVTGRWPVEDYEKNKDLSFGVAQMPVGPEGAANTICYAGYGLYSKSENKDAAWDYLKYLTGPQGQELMATHAFTAVKSTAEKLGQTNDPALKPFLDDIPNIKDFPEKISPFFGVSGGKSLQAVMDKMMLGKPIDVKKELDAAAKQGDIDLQAAKADE</sequence>
<dbReference type="PANTHER" id="PTHR30061">
    <property type="entry name" value="MALTOSE-BINDING PERIPLASMIC PROTEIN"/>
    <property type="match status" value="1"/>
</dbReference>
<organism evidence="6 7">
    <name type="scientific">Paenibacillus taihuensis</name>
    <dbReference type="NCBI Taxonomy" id="1156355"/>
    <lineage>
        <taxon>Bacteria</taxon>
        <taxon>Bacillati</taxon>
        <taxon>Bacillota</taxon>
        <taxon>Bacilli</taxon>
        <taxon>Bacillales</taxon>
        <taxon>Paenibacillaceae</taxon>
        <taxon>Paenibacillus</taxon>
    </lineage>
</organism>
<accession>A0A3D9SKI9</accession>
<evidence type="ECO:0000256" key="2">
    <source>
        <dbReference type="ARBA" id="ARBA00022448"/>
    </source>
</evidence>
<dbReference type="AlphaFoldDB" id="A0A3D9SKI9"/>
<evidence type="ECO:0000313" key="7">
    <source>
        <dbReference type="Proteomes" id="UP000256304"/>
    </source>
</evidence>
<evidence type="ECO:0000256" key="1">
    <source>
        <dbReference type="ARBA" id="ARBA00008520"/>
    </source>
</evidence>
<dbReference type="OrthoDB" id="9782846at2"/>
<dbReference type="GO" id="GO:0042956">
    <property type="term" value="P:maltodextrin transmembrane transport"/>
    <property type="evidence" value="ECO:0007669"/>
    <property type="project" value="TreeGrafter"/>
</dbReference>
<reference evidence="6 7" key="1">
    <citation type="submission" date="2018-08" db="EMBL/GenBank/DDBJ databases">
        <title>Genomic Encyclopedia of Type Strains, Phase III (KMG-III): the genomes of soil and plant-associated and newly described type strains.</title>
        <authorList>
            <person name="Whitman W."/>
        </authorList>
    </citation>
    <scope>NUCLEOTIDE SEQUENCE [LARGE SCALE GENOMIC DNA]</scope>
    <source>
        <strain evidence="6 7">CGMCC 1.10966</strain>
    </source>
</reference>
<dbReference type="Pfam" id="PF01547">
    <property type="entry name" value="SBP_bac_1"/>
    <property type="match status" value="1"/>
</dbReference>
<dbReference type="InterPro" id="IPR006059">
    <property type="entry name" value="SBP"/>
</dbReference>
<evidence type="ECO:0000256" key="5">
    <source>
        <dbReference type="SAM" id="SignalP"/>
    </source>
</evidence>
<proteinExistence type="inferred from homology"/>
<keyword evidence="2" id="KW-0813">Transport</keyword>
<protein>
    <submittedName>
        <fullName evidence="6">Multiple sugar transport system substrate-binding protein</fullName>
    </submittedName>
</protein>
<dbReference type="GO" id="GO:0055052">
    <property type="term" value="C:ATP-binding cassette (ABC) transporter complex, substrate-binding subunit-containing"/>
    <property type="evidence" value="ECO:0007669"/>
    <property type="project" value="TreeGrafter"/>
</dbReference>
<keyword evidence="6" id="KW-0762">Sugar transport</keyword>
<feature type="compositionally biased region" description="Low complexity" evidence="4">
    <location>
        <begin position="28"/>
        <end position="63"/>
    </location>
</feature>
<evidence type="ECO:0000256" key="3">
    <source>
        <dbReference type="ARBA" id="ARBA00022729"/>
    </source>
</evidence>
<keyword evidence="3 5" id="KW-0732">Signal</keyword>
<keyword evidence="7" id="KW-1185">Reference proteome</keyword>
<feature type="chain" id="PRO_5038546279" evidence="5">
    <location>
        <begin position="21"/>
        <end position="464"/>
    </location>
</feature>
<evidence type="ECO:0000313" key="6">
    <source>
        <dbReference type="EMBL" id="REE91430.1"/>
    </source>
</evidence>
<dbReference type="RefSeq" id="WP_116188178.1">
    <property type="nucleotide sequence ID" value="NZ_QTTN01000005.1"/>
</dbReference>
<gene>
    <name evidence="6" type="ORF">A8990_105136</name>
</gene>
<comment type="similarity">
    <text evidence="1">Belongs to the bacterial solute-binding protein 1 family.</text>
</comment>
<dbReference type="GO" id="GO:0015768">
    <property type="term" value="P:maltose transport"/>
    <property type="evidence" value="ECO:0007669"/>
    <property type="project" value="TreeGrafter"/>
</dbReference>
<dbReference type="Gene3D" id="3.40.190.10">
    <property type="entry name" value="Periplasmic binding protein-like II"/>
    <property type="match status" value="1"/>
</dbReference>
<dbReference type="PANTHER" id="PTHR30061:SF50">
    <property type="entry name" value="MALTOSE_MALTODEXTRIN-BINDING PERIPLASMIC PROTEIN"/>
    <property type="match status" value="1"/>
</dbReference>
<feature type="region of interest" description="Disordered" evidence="4">
    <location>
        <begin position="28"/>
        <end position="67"/>
    </location>
</feature>
<feature type="signal peptide" evidence="5">
    <location>
        <begin position="1"/>
        <end position="20"/>
    </location>
</feature>
<comment type="caution">
    <text evidence="6">The sequence shown here is derived from an EMBL/GenBank/DDBJ whole genome shotgun (WGS) entry which is preliminary data.</text>
</comment>
<dbReference type="Proteomes" id="UP000256304">
    <property type="component" value="Unassembled WGS sequence"/>
</dbReference>
<dbReference type="GO" id="GO:1901982">
    <property type="term" value="F:maltose binding"/>
    <property type="evidence" value="ECO:0007669"/>
    <property type="project" value="TreeGrafter"/>
</dbReference>
<evidence type="ECO:0000256" key="4">
    <source>
        <dbReference type="SAM" id="MobiDB-lite"/>
    </source>
</evidence>
<dbReference type="CDD" id="cd13585">
    <property type="entry name" value="PBP2_TMBP_like"/>
    <property type="match status" value="1"/>
</dbReference>
<dbReference type="EMBL" id="QTTN01000005">
    <property type="protein sequence ID" value="REE91430.1"/>
    <property type="molecule type" value="Genomic_DNA"/>
</dbReference>